<reference evidence="3" key="3">
    <citation type="submission" date="2020-12" db="UniProtKB">
        <authorList>
            <consortium name="EnsemblPlants"/>
        </authorList>
    </citation>
    <scope>IDENTIFICATION</scope>
</reference>
<gene>
    <name evidence="2" type="ORF">PHYPA_001687</name>
</gene>
<dbReference type="EnsemblPlants" id="Pp3c1_36290V3.1">
    <property type="protein sequence ID" value="PAC:32968595.CDS.1"/>
    <property type="gene ID" value="Pp3c1_36290"/>
</dbReference>
<dbReference type="EMBL" id="ABEU02000001">
    <property type="protein sequence ID" value="PNR63262.1"/>
    <property type="molecule type" value="Genomic_DNA"/>
</dbReference>
<proteinExistence type="predicted"/>
<dbReference type="Gramene" id="Pp3c1_36290V3.2">
    <property type="protein sequence ID" value="PAC:32968596.CDS.1"/>
    <property type="gene ID" value="Pp3c1_36290"/>
</dbReference>
<dbReference type="AlphaFoldDB" id="A0A2K1LB60"/>
<feature type="signal peptide" evidence="1">
    <location>
        <begin position="1"/>
        <end position="18"/>
    </location>
</feature>
<dbReference type="InParanoid" id="A0A2K1LB60"/>
<keyword evidence="1" id="KW-0732">Signal</keyword>
<evidence type="ECO:0000256" key="1">
    <source>
        <dbReference type="SAM" id="SignalP"/>
    </source>
</evidence>
<keyword evidence="4" id="KW-1185">Reference proteome</keyword>
<feature type="chain" id="PRO_5036043155" evidence="1">
    <location>
        <begin position="19"/>
        <end position="52"/>
    </location>
</feature>
<evidence type="ECO:0000313" key="2">
    <source>
        <dbReference type="EMBL" id="PNR63262.1"/>
    </source>
</evidence>
<dbReference type="Proteomes" id="UP000006727">
    <property type="component" value="Chromosome 1"/>
</dbReference>
<reference evidence="2 4" key="1">
    <citation type="journal article" date="2008" name="Science">
        <title>The Physcomitrella genome reveals evolutionary insights into the conquest of land by plants.</title>
        <authorList>
            <person name="Rensing S."/>
            <person name="Lang D."/>
            <person name="Zimmer A."/>
            <person name="Terry A."/>
            <person name="Salamov A."/>
            <person name="Shapiro H."/>
            <person name="Nishiyama T."/>
            <person name="Perroud P.-F."/>
            <person name="Lindquist E."/>
            <person name="Kamisugi Y."/>
            <person name="Tanahashi T."/>
            <person name="Sakakibara K."/>
            <person name="Fujita T."/>
            <person name="Oishi K."/>
            <person name="Shin-I T."/>
            <person name="Kuroki Y."/>
            <person name="Toyoda A."/>
            <person name="Suzuki Y."/>
            <person name="Hashimoto A."/>
            <person name="Yamaguchi K."/>
            <person name="Sugano A."/>
            <person name="Kohara Y."/>
            <person name="Fujiyama A."/>
            <person name="Anterola A."/>
            <person name="Aoki S."/>
            <person name="Ashton N."/>
            <person name="Barbazuk W.B."/>
            <person name="Barker E."/>
            <person name="Bennetzen J."/>
            <person name="Bezanilla M."/>
            <person name="Blankenship R."/>
            <person name="Cho S.H."/>
            <person name="Dutcher S."/>
            <person name="Estelle M."/>
            <person name="Fawcett J.A."/>
            <person name="Gundlach H."/>
            <person name="Hanada K."/>
            <person name="Heyl A."/>
            <person name="Hicks K.A."/>
            <person name="Hugh J."/>
            <person name="Lohr M."/>
            <person name="Mayer K."/>
            <person name="Melkozernov A."/>
            <person name="Murata T."/>
            <person name="Nelson D."/>
            <person name="Pils B."/>
            <person name="Prigge M."/>
            <person name="Reiss B."/>
            <person name="Renner T."/>
            <person name="Rombauts S."/>
            <person name="Rushton P."/>
            <person name="Sanderfoot A."/>
            <person name="Schween G."/>
            <person name="Shiu S.-H."/>
            <person name="Stueber K."/>
            <person name="Theodoulou F.L."/>
            <person name="Tu H."/>
            <person name="Van de Peer Y."/>
            <person name="Verrier P.J."/>
            <person name="Waters E."/>
            <person name="Wood A."/>
            <person name="Yang L."/>
            <person name="Cove D."/>
            <person name="Cuming A."/>
            <person name="Hasebe M."/>
            <person name="Lucas S."/>
            <person name="Mishler D.B."/>
            <person name="Reski R."/>
            <person name="Grigoriev I."/>
            <person name="Quatrano R.S."/>
            <person name="Boore J.L."/>
        </authorList>
    </citation>
    <scope>NUCLEOTIDE SEQUENCE [LARGE SCALE GENOMIC DNA]</scope>
    <source>
        <strain evidence="3 4">cv. Gransden 2004</strain>
    </source>
</reference>
<evidence type="ECO:0000313" key="4">
    <source>
        <dbReference type="Proteomes" id="UP000006727"/>
    </source>
</evidence>
<name>A0A2K1LB60_PHYPA</name>
<dbReference type="Gramene" id="Pp3c1_36290V3.1">
    <property type="protein sequence ID" value="PAC:32968595.CDS.1"/>
    <property type="gene ID" value="Pp3c1_36290"/>
</dbReference>
<protein>
    <submittedName>
        <fullName evidence="2 3">Uncharacterized protein</fullName>
    </submittedName>
</protein>
<sequence>MSFLLISLLQLHWITIDAIPSMNLTNKATMLQTTASTSIASNKAIRFITKVP</sequence>
<dbReference type="PaxDb" id="3218-PP1S28_125V6.1"/>
<dbReference type="EnsemblPlants" id="Pp3c1_36290V3.2">
    <property type="protein sequence ID" value="PAC:32968596.CDS.1"/>
    <property type="gene ID" value="Pp3c1_36290"/>
</dbReference>
<accession>A0A2K1LB60</accession>
<reference evidence="2 4" key="2">
    <citation type="journal article" date="2018" name="Plant J.">
        <title>The Physcomitrella patens chromosome-scale assembly reveals moss genome structure and evolution.</title>
        <authorList>
            <person name="Lang D."/>
            <person name="Ullrich K.K."/>
            <person name="Murat F."/>
            <person name="Fuchs J."/>
            <person name="Jenkins J."/>
            <person name="Haas F.B."/>
            <person name="Piednoel M."/>
            <person name="Gundlach H."/>
            <person name="Van Bel M."/>
            <person name="Meyberg R."/>
            <person name="Vives C."/>
            <person name="Morata J."/>
            <person name="Symeonidi A."/>
            <person name="Hiss M."/>
            <person name="Muchero W."/>
            <person name="Kamisugi Y."/>
            <person name="Saleh O."/>
            <person name="Blanc G."/>
            <person name="Decker E.L."/>
            <person name="van Gessel N."/>
            <person name="Grimwood J."/>
            <person name="Hayes R.D."/>
            <person name="Graham S.W."/>
            <person name="Gunter L.E."/>
            <person name="McDaniel S.F."/>
            <person name="Hoernstein S.N.W."/>
            <person name="Larsson A."/>
            <person name="Li F.W."/>
            <person name="Perroud P.F."/>
            <person name="Phillips J."/>
            <person name="Ranjan P."/>
            <person name="Rokshar D.S."/>
            <person name="Rothfels C.J."/>
            <person name="Schneider L."/>
            <person name="Shu S."/>
            <person name="Stevenson D.W."/>
            <person name="Thummler F."/>
            <person name="Tillich M."/>
            <person name="Villarreal Aguilar J.C."/>
            <person name="Widiez T."/>
            <person name="Wong G.K."/>
            <person name="Wymore A."/>
            <person name="Zhang Y."/>
            <person name="Zimmer A.D."/>
            <person name="Quatrano R.S."/>
            <person name="Mayer K.F.X."/>
            <person name="Goodstein D."/>
            <person name="Casacuberta J.M."/>
            <person name="Vandepoele K."/>
            <person name="Reski R."/>
            <person name="Cuming A.C."/>
            <person name="Tuskan G.A."/>
            <person name="Maumus F."/>
            <person name="Salse J."/>
            <person name="Schmutz J."/>
            <person name="Rensing S.A."/>
        </authorList>
    </citation>
    <scope>NUCLEOTIDE SEQUENCE [LARGE SCALE GENOMIC DNA]</scope>
    <source>
        <strain evidence="3 4">cv. Gransden 2004</strain>
    </source>
</reference>
<evidence type="ECO:0000313" key="3">
    <source>
        <dbReference type="EnsemblPlants" id="PAC:32968595.CDS.1"/>
    </source>
</evidence>
<organism evidence="2">
    <name type="scientific">Physcomitrium patens</name>
    <name type="common">Spreading-leaved earth moss</name>
    <name type="synonym">Physcomitrella patens</name>
    <dbReference type="NCBI Taxonomy" id="3218"/>
    <lineage>
        <taxon>Eukaryota</taxon>
        <taxon>Viridiplantae</taxon>
        <taxon>Streptophyta</taxon>
        <taxon>Embryophyta</taxon>
        <taxon>Bryophyta</taxon>
        <taxon>Bryophytina</taxon>
        <taxon>Bryopsida</taxon>
        <taxon>Funariidae</taxon>
        <taxon>Funariales</taxon>
        <taxon>Funariaceae</taxon>
        <taxon>Physcomitrium</taxon>
    </lineage>
</organism>